<evidence type="ECO:0000313" key="2">
    <source>
        <dbReference type="WBParaSite" id="ES5_v2.g14465.t1"/>
    </source>
</evidence>
<name>A0AC34FC24_9BILA</name>
<protein>
    <submittedName>
        <fullName evidence="2">N-acetyltransferase domain-containing protein</fullName>
    </submittedName>
</protein>
<dbReference type="Proteomes" id="UP000887579">
    <property type="component" value="Unplaced"/>
</dbReference>
<reference evidence="2" key="1">
    <citation type="submission" date="2022-11" db="UniProtKB">
        <authorList>
            <consortium name="WormBaseParasite"/>
        </authorList>
    </citation>
    <scope>IDENTIFICATION</scope>
</reference>
<dbReference type="WBParaSite" id="ES5_v2.g14465.t1">
    <property type="protein sequence ID" value="ES5_v2.g14465.t1"/>
    <property type="gene ID" value="ES5_v2.g14465"/>
</dbReference>
<evidence type="ECO:0000313" key="1">
    <source>
        <dbReference type="Proteomes" id="UP000887579"/>
    </source>
</evidence>
<organism evidence="1 2">
    <name type="scientific">Panagrolaimus sp. ES5</name>
    <dbReference type="NCBI Taxonomy" id="591445"/>
    <lineage>
        <taxon>Eukaryota</taxon>
        <taxon>Metazoa</taxon>
        <taxon>Ecdysozoa</taxon>
        <taxon>Nematoda</taxon>
        <taxon>Chromadorea</taxon>
        <taxon>Rhabditida</taxon>
        <taxon>Tylenchina</taxon>
        <taxon>Panagrolaimomorpha</taxon>
        <taxon>Panagrolaimoidea</taxon>
        <taxon>Panagrolaimidae</taxon>
        <taxon>Panagrolaimus</taxon>
    </lineage>
</organism>
<proteinExistence type="predicted"/>
<accession>A0AC34FC24</accession>
<sequence length="222" mass="25461">MNSVDFGQDVFIKKATKDDCEDLFNFLMIDFCKREPLTDALDGTPEDMAEIFKDMVKASLGEPCFTYIVRSKKTNEIVATRMMTVLERPSNNNEDNDKPAPYKSWKANIILKLLMQMEHKAWEILPTTQKIAAGIMISVHQNYARRGIAQKLVEYNLDEIKEAGCEGLMREATAKNSQKLFAKLGYQNLYEVLHTDYKDNGKQVFKCRDGTDRAILVYKPLN</sequence>